<gene>
    <name evidence="1" type="ORF">FRZ61_07600</name>
</gene>
<dbReference type="AlphaFoldDB" id="A0A5J6MX96"/>
<dbReference type="OrthoDB" id="7626403at2"/>
<organism evidence="1 2">
    <name type="scientific">Hypericibacter adhaerens</name>
    <dbReference type="NCBI Taxonomy" id="2602016"/>
    <lineage>
        <taxon>Bacteria</taxon>
        <taxon>Pseudomonadati</taxon>
        <taxon>Pseudomonadota</taxon>
        <taxon>Alphaproteobacteria</taxon>
        <taxon>Rhodospirillales</taxon>
        <taxon>Dongiaceae</taxon>
        <taxon>Hypericibacter</taxon>
    </lineage>
</organism>
<dbReference type="EMBL" id="CP042582">
    <property type="protein sequence ID" value="QEX20840.1"/>
    <property type="molecule type" value="Genomic_DNA"/>
</dbReference>
<dbReference type="RefSeq" id="WP_151115052.1">
    <property type="nucleotide sequence ID" value="NZ_CP042582.1"/>
</dbReference>
<accession>A0A5J6MX96</accession>
<proteinExistence type="predicted"/>
<dbReference type="KEGG" id="hadh:FRZ61_07600"/>
<evidence type="ECO:0000313" key="2">
    <source>
        <dbReference type="Proteomes" id="UP000325797"/>
    </source>
</evidence>
<reference evidence="1 2" key="1">
    <citation type="submission" date="2019-08" db="EMBL/GenBank/DDBJ databases">
        <title>Hyperibacter terrae gen. nov., sp. nov. and Hyperibacter viscosus sp. nov., two new members in the family Rhodospirillaceae isolated from the rhizosphere of Hypericum perforatum.</title>
        <authorList>
            <person name="Noviana Z."/>
        </authorList>
    </citation>
    <scope>NUCLEOTIDE SEQUENCE [LARGE SCALE GENOMIC DNA]</scope>
    <source>
        <strain evidence="1 2">R5959</strain>
    </source>
</reference>
<protein>
    <submittedName>
        <fullName evidence="1">Uncharacterized protein</fullName>
    </submittedName>
</protein>
<dbReference type="Proteomes" id="UP000325797">
    <property type="component" value="Chromosome"/>
</dbReference>
<sequence>MSAWSLPADRAARLALAMGYPFPIPAHSYLFENGRALPWPDAVDYRDRLPVLAIGSNRSPEQLARKFDPARFDPGRGPQRIPVTCAWLEDHDVVFAAHVTGYGAIPANLRRVPGMRVRLAVTWLDPTQLEAMHRTETTGGNYRYVRLDGIRLALEQPGPGGIRSLDSVTAYVSPFGFMAHEGQPLGLAALEAEGRPHPAATVAEALDHVRRRARDERSLEDFICGAIGDEALRRRLTLLIRETALPFAHPGVTILQG</sequence>
<evidence type="ECO:0000313" key="1">
    <source>
        <dbReference type="EMBL" id="QEX20840.1"/>
    </source>
</evidence>
<name>A0A5J6MX96_9PROT</name>
<dbReference type="Gene3D" id="3.10.490.10">
    <property type="entry name" value="Gamma-glutamyl cyclotransferase-like"/>
    <property type="match status" value="1"/>
</dbReference>
<keyword evidence="2" id="KW-1185">Reference proteome</keyword>